<evidence type="ECO:0000256" key="1">
    <source>
        <dbReference type="SAM" id="MobiDB-lite"/>
    </source>
</evidence>
<reference evidence="2 3" key="1">
    <citation type="submission" date="2021-09" db="EMBL/GenBank/DDBJ databases">
        <title>Genomic insights and catalytic innovation underlie evolution of tropane alkaloids biosynthesis.</title>
        <authorList>
            <person name="Wang Y.-J."/>
            <person name="Tian T."/>
            <person name="Huang J.-P."/>
            <person name="Huang S.-X."/>
        </authorList>
    </citation>
    <scope>NUCLEOTIDE SEQUENCE [LARGE SCALE GENOMIC DNA]</scope>
    <source>
        <strain evidence="2">KIB-2018</strain>
        <tissue evidence="2">Leaf</tissue>
    </source>
</reference>
<name>A0AAV8S9N2_9ROSI</name>
<protein>
    <submittedName>
        <fullName evidence="2">Uncharacterized protein</fullName>
    </submittedName>
</protein>
<keyword evidence="3" id="KW-1185">Reference proteome</keyword>
<accession>A0AAV8S9N2</accession>
<proteinExistence type="predicted"/>
<feature type="region of interest" description="Disordered" evidence="1">
    <location>
        <begin position="1"/>
        <end position="26"/>
    </location>
</feature>
<evidence type="ECO:0000313" key="3">
    <source>
        <dbReference type="Proteomes" id="UP001159364"/>
    </source>
</evidence>
<sequence>MKPVSKNIRRSTNSSHQIHLKPKGTSSSAFDLTKLTHALDLVDAKTVETTEDSIVEQTQSSSSFDFRHLSDALSVADGENKKTTKSESKLKMWRAIVKTDRGLSIVTCEYVDMMEHRSSSWKVIIIDGLADLPIRFRMSKLAGRFPIRFRMKPIELRHKSRLVKLTKWKAWS</sequence>
<gene>
    <name evidence="2" type="ORF">K2173_013289</name>
</gene>
<organism evidence="2 3">
    <name type="scientific">Erythroxylum novogranatense</name>
    <dbReference type="NCBI Taxonomy" id="1862640"/>
    <lineage>
        <taxon>Eukaryota</taxon>
        <taxon>Viridiplantae</taxon>
        <taxon>Streptophyta</taxon>
        <taxon>Embryophyta</taxon>
        <taxon>Tracheophyta</taxon>
        <taxon>Spermatophyta</taxon>
        <taxon>Magnoliopsida</taxon>
        <taxon>eudicotyledons</taxon>
        <taxon>Gunneridae</taxon>
        <taxon>Pentapetalae</taxon>
        <taxon>rosids</taxon>
        <taxon>fabids</taxon>
        <taxon>Malpighiales</taxon>
        <taxon>Erythroxylaceae</taxon>
        <taxon>Erythroxylum</taxon>
    </lineage>
</organism>
<dbReference type="EMBL" id="JAIWQS010000012">
    <property type="protein sequence ID" value="KAJ8748858.1"/>
    <property type="molecule type" value="Genomic_DNA"/>
</dbReference>
<dbReference type="Proteomes" id="UP001159364">
    <property type="component" value="Linkage Group LG12"/>
</dbReference>
<dbReference type="AlphaFoldDB" id="A0AAV8S9N2"/>
<comment type="caution">
    <text evidence="2">The sequence shown here is derived from an EMBL/GenBank/DDBJ whole genome shotgun (WGS) entry which is preliminary data.</text>
</comment>
<evidence type="ECO:0000313" key="2">
    <source>
        <dbReference type="EMBL" id="KAJ8748858.1"/>
    </source>
</evidence>